<reference evidence="3" key="1">
    <citation type="submission" date="2016-06" db="EMBL/GenBank/DDBJ databases">
        <title>Parallel loss of symbiosis genes in relatives of nitrogen-fixing non-legume Parasponia.</title>
        <authorList>
            <person name="Van Velzen R."/>
            <person name="Holmer R."/>
            <person name="Bu F."/>
            <person name="Rutten L."/>
            <person name="Van Zeijl A."/>
            <person name="Liu W."/>
            <person name="Santuari L."/>
            <person name="Cao Q."/>
            <person name="Sharma T."/>
            <person name="Shen D."/>
            <person name="Roswanjaya Y."/>
            <person name="Wardhani T."/>
            <person name="Kalhor M.S."/>
            <person name="Jansen J."/>
            <person name="Van den Hoogen J."/>
            <person name="Gungor B."/>
            <person name="Hartog M."/>
            <person name="Hontelez J."/>
            <person name="Verver J."/>
            <person name="Yang W.-C."/>
            <person name="Schijlen E."/>
            <person name="Repin R."/>
            <person name="Schilthuizen M."/>
            <person name="Schranz E."/>
            <person name="Heidstra R."/>
            <person name="Miyata K."/>
            <person name="Fedorova E."/>
            <person name="Kohlen W."/>
            <person name="Bisseling T."/>
            <person name="Smit S."/>
            <person name="Geurts R."/>
        </authorList>
    </citation>
    <scope>NUCLEOTIDE SEQUENCE [LARGE SCALE GENOMIC DNA]</scope>
    <source>
        <strain evidence="3">cv. RG33-2</strain>
    </source>
</reference>
<dbReference type="EMBL" id="JXTC01000110">
    <property type="protein sequence ID" value="PON87978.1"/>
    <property type="molecule type" value="Genomic_DNA"/>
</dbReference>
<keyword evidence="3" id="KW-1185">Reference proteome</keyword>
<evidence type="ECO:0000313" key="2">
    <source>
        <dbReference type="EMBL" id="PON87978.1"/>
    </source>
</evidence>
<feature type="domain" description="SAWADEE" evidence="1">
    <location>
        <begin position="11"/>
        <end position="153"/>
    </location>
</feature>
<evidence type="ECO:0000313" key="3">
    <source>
        <dbReference type="Proteomes" id="UP000237000"/>
    </source>
</evidence>
<dbReference type="Proteomes" id="UP000237000">
    <property type="component" value="Unassembled WGS sequence"/>
</dbReference>
<dbReference type="STRING" id="63057.A0A2P5EQZ3"/>
<dbReference type="AlphaFoldDB" id="A0A2P5EQZ3"/>
<dbReference type="OrthoDB" id="1866990at2759"/>
<dbReference type="Pfam" id="PF16719">
    <property type="entry name" value="SAWADEE"/>
    <property type="match status" value="1"/>
</dbReference>
<dbReference type="PANTHER" id="PTHR36384">
    <property type="entry name" value="SAWADEE PROTEIN"/>
    <property type="match status" value="1"/>
</dbReference>
<sequence>MMGNDDDGEPARLEFRSYTDDAWYSVRVVAEWVSGDVLRIKYCGFADENDSVFRANDFRDLKHMMDFASRFRPVSVQLQDSECSKVDDGLLVCASHYFMADDLRFYDALVEGVDRCEHSFENGEEECLCTFILSWLHGPNAGNVTAENIGHICRVQFSEEIDPVVASFLKTAREKLSIASCDSSSEVVTGITHNDHGEVPKLKIGQKLSFSHHLKQEKKCTKWFLSDTLPSKSGAVGYPCEKTGQETDFGGGGNYYLILIENLETGLTPLAIMEFLRTKVPVTCQALIFPCLSSDFFMRGSILLDSKRNFEMVCNFLDNPDQIIVSSSGRPWVITEKMIVHGSLRASIETLSLVSQKRDIGSSNELKVVRSGTDEYKVAKELSNMYREFSNHLKRLQKRLIVEEGNIWQQYNAKRRIRS</sequence>
<evidence type="ECO:0000259" key="1">
    <source>
        <dbReference type="Pfam" id="PF16719"/>
    </source>
</evidence>
<dbReference type="PANTHER" id="PTHR36384:SF1">
    <property type="entry name" value="SAWADEE PROTEIN"/>
    <property type="match status" value="1"/>
</dbReference>
<dbReference type="GO" id="GO:0003682">
    <property type="term" value="F:chromatin binding"/>
    <property type="evidence" value="ECO:0007669"/>
    <property type="project" value="InterPro"/>
</dbReference>
<organism evidence="2 3">
    <name type="scientific">Trema orientale</name>
    <name type="common">Charcoal tree</name>
    <name type="synonym">Celtis orientalis</name>
    <dbReference type="NCBI Taxonomy" id="63057"/>
    <lineage>
        <taxon>Eukaryota</taxon>
        <taxon>Viridiplantae</taxon>
        <taxon>Streptophyta</taxon>
        <taxon>Embryophyta</taxon>
        <taxon>Tracheophyta</taxon>
        <taxon>Spermatophyta</taxon>
        <taxon>Magnoliopsida</taxon>
        <taxon>eudicotyledons</taxon>
        <taxon>Gunneridae</taxon>
        <taxon>Pentapetalae</taxon>
        <taxon>rosids</taxon>
        <taxon>fabids</taxon>
        <taxon>Rosales</taxon>
        <taxon>Cannabaceae</taxon>
        <taxon>Trema</taxon>
    </lineage>
</organism>
<accession>A0A2P5EQZ3</accession>
<proteinExistence type="predicted"/>
<gene>
    <name evidence="2" type="ORF">TorRG33x02_161800</name>
</gene>
<dbReference type="InParanoid" id="A0A2P5EQZ3"/>
<comment type="caution">
    <text evidence="2">The sequence shown here is derived from an EMBL/GenBank/DDBJ whole genome shotgun (WGS) entry which is preliminary data.</text>
</comment>
<dbReference type="Gene3D" id="2.30.30.140">
    <property type="match status" value="1"/>
</dbReference>
<dbReference type="InterPro" id="IPR032001">
    <property type="entry name" value="SAWADEE_dom"/>
</dbReference>
<protein>
    <submittedName>
        <fullName evidence="2">SAWADEE domain containing protein</fullName>
    </submittedName>
</protein>
<name>A0A2P5EQZ3_TREOI</name>